<dbReference type="PANTHER" id="PTHR22603:SF66">
    <property type="entry name" value="ETHANOLAMINE KINASE"/>
    <property type="match status" value="1"/>
</dbReference>
<protein>
    <submittedName>
        <fullName evidence="3">Phosphotransferase</fullName>
    </submittedName>
</protein>
<dbReference type="AlphaFoldDB" id="A0A415PP45"/>
<dbReference type="OrthoDB" id="9803871at2"/>
<dbReference type="CDD" id="cd05151">
    <property type="entry name" value="ChoK-like"/>
    <property type="match status" value="1"/>
</dbReference>
<keyword evidence="4" id="KW-1185">Reference proteome</keyword>
<dbReference type="GeneID" id="92794014"/>
<proteinExistence type="predicted"/>
<dbReference type="RefSeq" id="WP_004800585.1">
    <property type="nucleotide sequence ID" value="NZ_CABKNA010000002.1"/>
</dbReference>
<dbReference type="EMBL" id="QRPK01000007">
    <property type="protein sequence ID" value="RHM14522.1"/>
    <property type="molecule type" value="Genomic_DNA"/>
</dbReference>
<evidence type="ECO:0000313" key="3">
    <source>
        <dbReference type="EMBL" id="RHM14522.1"/>
    </source>
</evidence>
<feature type="domain" description="Aminoglycoside phosphotransferase" evidence="1">
    <location>
        <begin position="18"/>
        <end position="220"/>
    </location>
</feature>
<dbReference type="SUPFAM" id="SSF56112">
    <property type="entry name" value="Protein kinase-like (PK-like)"/>
    <property type="match status" value="1"/>
</dbReference>
<dbReference type="PANTHER" id="PTHR22603">
    <property type="entry name" value="CHOLINE/ETHANOALAMINE KINASE"/>
    <property type="match status" value="1"/>
</dbReference>
<sequence>MNSLSLLDKLLTDSSIHIQALDKGLTNHNYLLTMGEETFVLRIPREDASHIVYRHHETLALEAIANSGIDVETLYYDEISGYKVTRYLANAKTFEEYHNPDAIKRCALLMKHFHSLHKKIGVRFDPIARYHSYKSKIQHPLYNLVPFENILNDIQKLSNEEILCHNDWVGGNILFDGEQTYLIDYEYAGDNDPLFDVMSFLSENAIHDENLRNIFYKYYFDEPNEAVFHQLTLWECFHNLLWCAWAMLMWQHRQEEIYQNIAAEKFNALCTTYQKLYKHK</sequence>
<dbReference type="Proteomes" id="UP000284868">
    <property type="component" value="Unassembled WGS sequence"/>
</dbReference>
<reference evidence="3 4" key="1">
    <citation type="submission" date="2018-08" db="EMBL/GenBank/DDBJ databases">
        <title>A genome reference for cultivated species of the human gut microbiota.</title>
        <authorList>
            <person name="Zou Y."/>
            <person name="Xue W."/>
            <person name="Luo G."/>
        </authorList>
    </citation>
    <scope>NUCLEOTIDE SEQUENCE [LARGE SCALE GENOMIC DNA]</scope>
    <source>
        <strain evidence="3 4">AF35-6BH</strain>
    </source>
</reference>
<name>A0A415PP45_9FIRM</name>
<dbReference type="GO" id="GO:0005737">
    <property type="term" value="C:cytoplasm"/>
    <property type="evidence" value="ECO:0007669"/>
    <property type="project" value="TreeGrafter"/>
</dbReference>
<dbReference type="GO" id="GO:0004305">
    <property type="term" value="F:ethanolamine kinase activity"/>
    <property type="evidence" value="ECO:0007669"/>
    <property type="project" value="TreeGrafter"/>
</dbReference>
<gene>
    <name evidence="3" type="ORF">DWZ83_02520</name>
    <name evidence="2" type="ORF">KHZ85_06075</name>
</gene>
<evidence type="ECO:0000313" key="4">
    <source>
        <dbReference type="Proteomes" id="UP000284868"/>
    </source>
</evidence>
<dbReference type="InterPro" id="IPR002575">
    <property type="entry name" value="Aminoglycoside_PTrfase"/>
</dbReference>
<dbReference type="Gene3D" id="3.90.1200.10">
    <property type="match status" value="1"/>
</dbReference>
<dbReference type="Pfam" id="PF01636">
    <property type="entry name" value="APH"/>
    <property type="match status" value="1"/>
</dbReference>
<reference evidence="2" key="2">
    <citation type="submission" date="2021-02" db="EMBL/GenBank/DDBJ databases">
        <title>Infant gut strain persistence is associated with maternal origin, phylogeny, and functional potential including surface adhesion and iron acquisition.</title>
        <authorList>
            <person name="Lou Y.C."/>
        </authorList>
    </citation>
    <scope>NUCLEOTIDE SEQUENCE</scope>
    <source>
        <strain evidence="2">L3_108_103G1_dasL3_108_103G1_concoct_2</strain>
    </source>
</reference>
<dbReference type="EMBL" id="JAGZMZ010000012">
    <property type="protein sequence ID" value="MBS4884316.1"/>
    <property type="molecule type" value="Genomic_DNA"/>
</dbReference>
<comment type="caution">
    <text evidence="3">The sequence shown here is derived from an EMBL/GenBank/DDBJ whole genome shotgun (WGS) entry which is preliminary data.</text>
</comment>
<dbReference type="Gene3D" id="3.30.200.20">
    <property type="entry name" value="Phosphorylase Kinase, domain 1"/>
    <property type="match status" value="1"/>
</dbReference>
<keyword evidence="3" id="KW-0808">Transferase</keyword>
<organism evidence="3 4">
    <name type="scientific">Amedibacillus dolichus</name>
    <dbReference type="NCBI Taxonomy" id="31971"/>
    <lineage>
        <taxon>Bacteria</taxon>
        <taxon>Bacillati</taxon>
        <taxon>Bacillota</taxon>
        <taxon>Erysipelotrichia</taxon>
        <taxon>Erysipelotrichales</taxon>
        <taxon>Erysipelotrichaceae</taxon>
        <taxon>Amedibacillus</taxon>
    </lineage>
</organism>
<accession>A0A415PP45</accession>
<dbReference type="Proteomes" id="UP000753219">
    <property type="component" value="Unassembled WGS sequence"/>
</dbReference>
<dbReference type="GO" id="GO:0006646">
    <property type="term" value="P:phosphatidylethanolamine biosynthetic process"/>
    <property type="evidence" value="ECO:0007669"/>
    <property type="project" value="TreeGrafter"/>
</dbReference>
<evidence type="ECO:0000313" key="2">
    <source>
        <dbReference type="EMBL" id="MBS4884316.1"/>
    </source>
</evidence>
<evidence type="ECO:0000259" key="1">
    <source>
        <dbReference type="Pfam" id="PF01636"/>
    </source>
</evidence>
<dbReference type="InterPro" id="IPR011009">
    <property type="entry name" value="Kinase-like_dom_sf"/>
</dbReference>